<accession>A0A7Y9B0B4</accession>
<dbReference type="Proteomes" id="UP000526307">
    <property type="component" value="Unassembled WGS sequence"/>
</dbReference>
<reference evidence="3 4" key="1">
    <citation type="submission" date="2020-06" db="EMBL/GenBank/DDBJ databases">
        <title>Mogibacterium timidum strain W9173 genomic sequence.</title>
        <authorList>
            <person name="Wade W.G."/>
            <person name="Johnston C.D."/>
            <person name="Chen T."/>
            <person name="Dewhirst F.E."/>
        </authorList>
    </citation>
    <scope>NUCLEOTIDE SEQUENCE [LARGE SCALE GENOMIC DNA]</scope>
    <source>
        <strain evidence="3 4">W9173</strain>
    </source>
</reference>
<dbReference type="AlphaFoldDB" id="A0A7Y9B0B4"/>
<comment type="function">
    <text evidence="2">Could be involved in insertion of integral membrane proteins into the membrane.</text>
</comment>
<gene>
    <name evidence="3" type="primary">yidD</name>
    <name evidence="3" type="ORF">HW270_01090</name>
</gene>
<dbReference type="Pfam" id="PF01809">
    <property type="entry name" value="YidD"/>
    <property type="match status" value="1"/>
</dbReference>
<dbReference type="EMBL" id="JABXYR010000001">
    <property type="protein sequence ID" value="NWO22687.1"/>
    <property type="molecule type" value="Genomic_DNA"/>
</dbReference>
<organism evidence="3 4">
    <name type="scientific">Mogibacterium timidum</name>
    <dbReference type="NCBI Taxonomy" id="35519"/>
    <lineage>
        <taxon>Bacteria</taxon>
        <taxon>Bacillati</taxon>
        <taxon>Bacillota</taxon>
        <taxon>Clostridia</taxon>
        <taxon>Peptostreptococcales</taxon>
        <taxon>Anaerovoracaceae</taxon>
        <taxon>Mogibacterium</taxon>
    </lineage>
</organism>
<evidence type="ECO:0000313" key="3">
    <source>
        <dbReference type="EMBL" id="NWO22687.1"/>
    </source>
</evidence>
<dbReference type="RefSeq" id="WP_009643418.1">
    <property type="nucleotide sequence ID" value="NZ_CAJPUB010000008.1"/>
</dbReference>
<comment type="caution">
    <text evidence="3">The sequence shown here is derived from an EMBL/GenBank/DDBJ whole genome shotgun (WGS) entry which is preliminary data.</text>
</comment>
<keyword evidence="2" id="KW-1003">Cell membrane</keyword>
<dbReference type="GO" id="GO:0005886">
    <property type="term" value="C:plasma membrane"/>
    <property type="evidence" value="ECO:0007669"/>
    <property type="project" value="UniProtKB-SubCell"/>
</dbReference>
<dbReference type="PANTHER" id="PTHR33383:SF1">
    <property type="entry name" value="MEMBRANE PROTEIN INSERTION EFFICIENCY FACTOR-RELATED"/>
    <property type="match status" value="1"/>
</dbReference>
<dbReference type="SMART" id="SM01234">
    <property type="entry name" value="Haemolytic"/>
    <property type="match status" value="1"/>
</dbReference>
<keyword evidence="1 2" id="KW-0472">Membrane</keyword>
<dbReference type="InterPro" id="IPR002696">
    <property type="entry name" value="Membr_insert_effic_factor_YidD"/>
</dbReference>
<dbReference type="NCBIfam" id="TIGR00278">
    <property type="entry name" value="membrane protein insertion efficiency factor YidD"/>
    <property type="match status" value="1"/>
</dbReference>
<protein>
    <recommendedName>
        <fullName evidence="2">Putative membrane protein insertion efficiency factor</fullName>
    </recommendedName>
</protein>
<proteinExistence type="inferred from homology"/>
<evidence type="ECO:0000256" key="2">
    <source>
        <dbReference type="HAMAP-Rule" id="MF_00386"/>
    </source>
</evidence>
<dbReference type="PANTHER" id="PTHR33383">
    <property type="entry name" value="MEMBRANE PROTEIN INSERTION EFFICIENCY FACTOR-RELATED"/>
    <property type="match status" value="1"/>
</dbReference>
<comment type="similarity">
    <text evidence="2">Belongs to the UPF0161 family.</text>
</comment>
<comment type="subcellular location">
    <subcellularLocation>
        <location evidence="2">Cell membrane</location>
        <topology evidence="2">Peripheral membrane protein</topology>
        <orientation evidence="2">Cytoplasmic side</orientation>
    </subcellularLocation>
</comment>
<keyword evidence="4" id="KW-1185">Reference proteome</keyword>
<sequence length="77" mass="8998">MIKLFKEIIKRILIIIIRGYQKFVSPLFPPTCRFYPTCSTYFIQALEKYGPFKGTYLGIKRILRCHPGNPGGYDPLR</sequence>
<evidence type="ECO:0000313" key="4">
    <source>
        <dbReference type="Proteomes" id="UP000526307"/>
    </source>
</evidence>
<dbReference type="HAMAP" id="MF_00386">
    <property type="entry name" value="UPF0161_YidD"/>
    <property type="match status" value="1"/>
</dbReference>
<evidence type="ECO:0000256" key="1">
    <source>
        <dbReference type="ARBA" id="ARBA00023136"/>
    </source>
</evidence>
<name>A0A7Y9B0B4_9FIRM</name>